<protein>
    <submittedName>
        <fullName evidence="2">Uncharacterized protein</fullName>
    </submittedName>
</protein>
<feature type="compositionally biased region" description="Low complexity" evidence="1">
    <location>
        <begin position="222"/>
        <end position="232"/>
    </location>
</feature>
<gene>
    <name evidence="2" type="ORF">MKK02DRAFT_32078</name>
</gene>
<organism evidence="2 3">
    <name type="scientific">Dioszegia hungarica</name>
    <dbReference type="NCBI Taxonomy" id="4972"/>
    <lineage>
        <taxon>Eukaryota</taxon>
        <taxon>Fungi</taxon>
        <taxon>Dikarya</taxon>
        <taxon>Basidiomycota</taxon>
        <taxon>Agaricomycotina</taxon>
        <taxon>Tremellomycetes</taxon>
        <taxon>Tremellales</taxon>
        <taxon>Bulleribasidiaceae</taxon>
        <taxon>Dioszegia</taxon>
    </lineage>
</organism>
<feature type="region of interest" description="Disordered" evidence="1">
    <location>
        <begin position="468"/>
        <end position="537"/>
    </location>
</feature>
<dbReference type="PANTHER" id="PTHR38701:SF1">
    <property type="entry name" value="UP-REGULATED DURING SEPTATION PROTEIN 1 DOMAIN-CONTAINING PROTEIN"/>
    <property type="match status" value="1"/>
</dbReference>
<dbReference type="AlphaFoldDB" id="A0AA38HEG4"/>
<feature type="region of interest" description="Disordered" evidence="1">
    <location>
        <begin position="404"/>
        <end position="452"/>
    </location>
</feature>
<name>A0AA38HEG4_9TREE</name>
<dbReference type="EMBL" id="JAKWFO010000003">
    <property type="protein sequence ID" value="KAI9638690.1"/>
    <property type="molecule type" value="Genomic_DNA"/>
</dbReference>
<evidence type="ECO:0000256" key="1">
    <source>
        <dbReference type="SAM" id="MobiDB-lite"/>
    </source>
</evidence>
<dbReference type="GeneID" id="77727651"/>
<dbReference type="RefSeq" id="XP_052948467.1">
    <property type="nucleotide sequence ID" value="XM_053088446.1"/>
</dbReference>
<dbReference type="PANTHER" id="PTHR38701">
    <property type="entry name" value="CHROMOSOME 8, WHOLE GENOME SHOTGUN SEQUENCE"/>
    <property type="match status" value="1"/>
</dbReference>
<feature type="region of interest" description="Disordered" evidence="1">
    <location>
        <begin position="355"/>
        <end position="385"/>
    </location>
</feature>
<sequence>MSEAVKPAAKRRVTAQIPLPSPKLTHGSPSASSPYATPNYPSPAARPTVRARVDPSTSTPTQTSTTRPSLRSSQSSASIRSAVSLPAVPTLARPRSPVNGVHGVKVKSPLLPHTPESTGLSSFGNAPRARVRAPSPGGLASPLNQSYGPNTSTPLPAGGRVRARVANMAGQTDGGKSFMAETETGRRGSASAAISTATPDPTPRPKIHKSQTQPLTTPNPPVSRSRASSIVSSASAAKVRTYASPLPSPALSTSPRSVHVVLDQLQTAGAGPSTPVSTSIVASTRTLTSGLGMDRRRSLSPIPGSGFTHPPASAVGPAALPTRSYPLTPILTPTFQAGPNPLFAQVYNQDPIASCPPSPHHTALPPSSHLKSTGRRMPEYPYTARPGAGVPALPLPLPPEPGVRTVELPLLTPTVTRERERDGEGLRKGSQSGSEVDRRGSAGLSSLSGEGGGVVGLGFDSGFDRRVSGGGGSGVGSGSATGRRVSVDPTRAGVEDGTSAGDRGGAGDVPLRDEGGKREGERDDDGGAEGMTDDNGIVEEARINRKVADLEISNASLLAINRSLEISKSKQRAEILRLRRALRESLVAPLHPASLHPHPSGSSSYFPSSAASSSPGRPYPSPFSRIFPNSPFSLGDGDPQVDEEDGDDHMAMASEAEMEERWKKVEDMMGVMQKRAEGAVWAVQEEMRPAGRTVLGDWGEGAEEGVGEEGGGDSGMGGVGTPERDGEG</sequence>
<feature type="compositionally biased region" description="Polar residues" evidence="1">
    <location>
        <begin position="27"/>
        <end position="36"/>
    </location>
</feature>
<feature type="compositionally biased region" description="Low complexity" evidence="1">
    <location>
        <begin position="404"/>
        <end position="415"/>
    </location>
</feature>
<feature type="compositionally biased region" description="Basic and acidic residues" evidence="1">
    <location>
        <begin position="510"/>
        <end position="521"/>
    </location>
</feature>
<feature type="compositionally biased region" description="Gly residues" evidence="1">
    <location>
        <begin position="468"/>
        <end position="479"/>
    </location>
</feature>
<keyword evidence="3" id="KW-1185">Reference proteome</keyword>
<comment type="caution">
    <text evidence="2">The sequence shown here is derived from an EMBL/GenBank/DDBJ whole genome shotgun (WGS) entry which is preliminary data.</text>
</comment>
<evidence type="ECO:0000313" key="3">
    <source>
        <dbReference type="Proteomes" id="UP001164286"/>
    </source>
</evidence>
<reference evidence="2" key="1">
    <citation type="journal article" date="2022" name="G3 (Bethesda)">
        <title>High quality genome of the basidiomycete yeast Dioszegia hungarica PDD-24b-2 isolated from cloud water.</title>
        <authorList>
            <person name="Jarrige D."/>
            <person name="Haridas S."/>
            <person name="Bleykasten-Grosshans C."/>
            <person name="Joly M."/>
            <person name="Nadalig T."/>
            <person name="Sancelme M."/>
            <person name="Vuilleumier S."/>
            <person name="Grigoriev I.V."/>
            <person name="Amato P."/>
            <person name="Bringel F."/>
        </authorList>
    </citation>
    <scope>NUCLEOTIDE SEQUENCE</scope>
    <source>
        <strain evidence="2">PDD-24b-2</strain>
    </source>
</reference>
<feature type="compositionally biased region" description="Low complexity" evidence="1">
    <location>
        <begin position="55"/>
        <end position="86"/>
    </location>
</feature>
<dbReference type="Proteomes" id="UP001164286">
    <property type="component" value="Unassembled WGS sequence"/>
</dbReference>
<evidence type="ECO:0000313" key="2">
    <source>
        <dbReference type="EMBL" id="KAI9638690.1"/>
    </source>
</evidence>
<proteinExistence type="predicted"/>
<feature type="compositionally biased region" description="Low complexity" evidence="1">
    <location>
        <begin position="593"/>
        <end position="616"/>
    </location>
</feature>
<feature type="compositionally biased region" description="Basic and acidic residues" evidence="1">
    <location>
        <begin position="416"/>
        <end position="427"/>
    </location>
</feature>
<feature type="region of interest" description="Disordered" evidence="1">
    <location>
        <begin position="692"/>
        <end position="728"/>
    </location>
</feature>
<feature type="compositionally biased region" description="Polar residues" evidence="1">
    <location>
        <begin position="142"/>
        <end position="154"/>
    </location>
</feature>
<feature type="region of interest" description="Disordered" evidence="1">
    <location>
        <begin position="593"/>
        <end position="646"/>
    </location>
</feature>
<feature type="region of interest" description="Disordered" evidence="1">
    <location>
        <begin position="1"/>
        <end position="232"/>
    </location>
</feature>
<accession>A0AA38HEG4</accession>
<feature type="compositionally biased region" description="Acidic residues" evidence="1">
    <location>
        <begin position="700"/>
        <end position="711"/>
    </location>
</feature>
<feature type="compositionally biased region" description="Polar residues" evidence="1">
    <location>
        <begin position="115"/>
        <end position="124"/>
    </location>
</feature>